<keyword evidence="2" id="KW-0949">S-adenosyl-L-methionine</keyword>
<name>A0A1M6LF15_9FIRM</name>
<dbReference type="Pfam" id="PF08497">
    <property type="entry name" value="Radical_SAM_N"/>
    <property type="match status" value="1"/>
</dbReference>
<keyword evidence="5" id="KW-0411">Iron-sulfur</keyword>
<keyword evidence="3" id="KW-0479">Metal-binding</keyword>
<dbReference type="PANTHER" id="PTHR32331:SF0">
    <property type="entry name" value="UPF0313 PROTEIN YGIQ"/>
    <property type="match status" value="1"/>
</dbReference>
<dbReference type="GO" id="GO:0046872">
    <property type="term" value="F:metal ion binding"/>
    <property type="evidence" value="ECO:0007669"/>
    <property type="project" value="UniProtKB-KW"/>
</dbReference>
<evidence type="ECO:0000256" key="1">
    <source>
        <dbReference type="ARBA" id="ARBA00022485"/>
    </source>
</evidence>
<evidence type="ECO:0000313" key="7">
    <source>
        <dbReference type="EMBL" id="SHJ69794.1"/>
    </source>
</evidence>
<reference evidence="8" key="1">
    <citation type="submission" date="2016-11" db="EMBL/GenBank/DDBJ databases">
        <authorList>
            <person name="Varghese N."/>
            <person name="Submissions S."/>
        </authorList>
    </citation>
    <scope>NUCLEOTIDE SEQUENCE [LARGE SCALE GENOMIC DNA]</scope>
    <source>
        <strain evidence="8">DSM 14826</strain>
    </source>
</reference>
<dbReference type="EMBL" id="FRAI01000005">
    <property type="protein sequence ID" value="SHJ69794.1"/>
    <property type="molecule type" value="Genomic_DNA"/>
</dbReference>
<evidence type="ECO:0000313" key="8">
    <source>
        <dbReference type="Proteomes" id="UP000243547"/>
    </source>
</evidence>
<dbReference type="InterPro" id="IPR013704">
    <property type="entry name" value="UPF0313_N"/>
</dbReference>
<dbReference type="PANTHER" id="PTHR32331">
    <property type="entry name" value="UPF0313 PROTEIN YGIQ"/>
    <property type="match status" value="1"/>
</dbReference>
<dbReference type="AlphaFoldDB" id="A0A1M6LF15"/>
<sequence>MNNFLPISKEDMEKRGWDSLDFIIISGDAYVDHPSFGVAIIGRVLESKGF</sequence>
<dbReference type="Proteomes" id="UP000243547">
    <property type="component" value="Unassembled WGS sequence"/>
</dbReference>
<dbReference type="InterPro" id="IPR022946">
    <property type="entry name" value="UPF0313"/>
</dbReference>
<keyword evidence="1" id="KW-0004">4Fe-4S</keyword>
<keyword evidence="8" id="KW-1185">Reference proteome</keyword>
<evidence type="ECO:0000256" key="2">
    <source>
        <dbReference type="ARBA" id="ARBA00022691"/>
    </source>
</evidence>
<evidence type="ECO:0000259" key="6">
    <source>
        <dbReference type="Pfam" id="PF08497"/>
    </source>
</evidence>
<evidence type="ECO:0000256" key="3">
    <source>
        <dbReference type="ARBA" id="ARBA00022723"/>
    </source>
</evidence>
<protein>
    <submittedName>
        <fullName evidence="7">Radical SAM N-terminal</fullName>
    </submittedName>
</protein>
<gene>
    <name evidence="7" type="ORF">SAMN02745227_00487</name>
</gene>
<proteinExistence type="predicted"/>
<evidence type="ECO:0000256" key="5">
    <source>
        <dbReference type="ARBA" id="ARBA00023014"/>
    </source>
</evidence>
<dbReference type="GO" id="GO:0051539">
    <property type="term" value="F:4 iron, 4 sulfur cluster binding"/>
    <property type="evidence" value="ECO:0007669"/>
    <property type="project" value="UniProtKB-KW"/>
</dbReference>
<dbReference type="STRING" id="1120989.SAMN02745227_00487"/>
<accession>A0A1M6LF15</accession>
<feature type="domain" description="UPF0313" evidence="6">
    <location>
        <begin position="4"/>
        <end position="50"/>
    </location>
</feature>
<evidence type="ECO:0000256" key="4">
    <source>
        <dbReference type="ARBA" id="ARBA00023004"/>
    </source>
</evidence>
<keyword evidence="4" id="KW-0408">Iron</keyword>
<organism evidence="7 8">
    <name type="scientific">Anaerobranca californiensis DSM 14826</name>
    <dbReference type="NCBI Taxonomy" id="1120989"/>
    <lineage>
        <taxon>Bacteria</taxon>
        <taxon>Bacillati</taxon>
        <taxon>Bacillota</taxon>
        <taxon>Clostridia</taxon>
        <taxon>Eubacteriales</taxon>
        <taxon>Proteinivoracaceae</taxon>
        <taxon>Anaerobranca</taxon>
    </lineage>
</organism>